<protein>
    <submittedName>
        <fullName evidence="8">DMT family transporter</fullName>
    </submittedName>
</protein>
<evidence type="ECO:0000256" key="1">
    <source>
        <dbReference type="ARBA" id="ARBA00004651"/>
    </source>
</evidence>
<keyword evidence="2" id="KW-1003">Cell membrane</keyword>
<feature type="transmembrane region" description="Helical" evidence="6">
    <location>
        <begin position="218"/>
        <end position="242"/>
    </location>
</feature>
<feature type="transmembrane region" description="Helical" evidence="6">
    <location>
        <begin position="249"/>
        <end position="269"/>
    </location>
</feature>
<dbReference type="PANTHER" id="PTHR32322">
    <property type="entry name" value="INNER MEMBRANE TRANSPORTER"/>
    <property type="match status" value="1"/>
</dbReference>
<feature type="transmembrane region" description="Helical" evidence="6">
    <location>
        <begin position="131"/>
        <end position="149"/>
    </location>
</feature>
<comment type="caution">
    <text evidence="8">The sequence shown here is derived from an EMBL/GenBank/DDBJ whole genome shotgun (WGS) entry which is preliminary data.</text>
</comment>
<organism evidence="8 9">
    <name type="scientific">Aquibaculum arenosum</name>
    <dbReference type="NCBI Taxonomy" id="3032591"/>
    <lineage>
        <taxon>Bacteria</taxon>
        <taxon>Pseudomonadati</taxon>
        <taxon>Pseudomonadota</taxon>
        <taxon>Alphaproteobacteria</taxon>
        <taxon>Rhodospirillales</taxon>
        <taxon>Rhodovibrionaceae</taxon>
        <taxon>Aquibaculum</taxon>
    </lineage>
</organism>
<feature type="transmembrane region" description="Helical" evidence="6">
    <location>
        <begin position="73"/>
        <end position="97"/>
    </location>
</feature>
<gene>
    <name evidence="8" type="ORF">P2G67_13405</name>
</gene>
<comment type="subcellular location">
    <subcellularLocation>
        <location evidence="1">Cell membrane</location>
        <topology evidence="1">Multi-pass membrane protein</topology>
    </subcellularLocation>
</comment>
<evidence type="ECO:0000256" key="4">
    <source>
        <dbReference type="ARBA" id="ARBA00022989"/>
    </source>
</evidence>
<feature type="transmembrane region" description="Helical" evidence="6">
    <location>
        <begin position="41"/>
        <end position="61"/>
    </location>
</feature>
<evidence type="ECO:0000259" key="7">
    <source>
        <dbReference type="Pfam" id="PF00892"/>
    </source>
</evidence>
<keyword evidence="9" id="KW-1185">Reference proteome</keyword>
<feature type="domain" description="EamA" evidence="7">
    <location>
        <begin position="156"/>
        <end position="292"/>
    </location>
</feature>
<proteinExistence type="predicted"/>
<evidence type="ECO:0000313" key="8">
    <source>
        <dbReference type="EMBL" id="MDF2096973.1"/>
    </source>
</evidence>
<evidence type="ECO:0000313" key="9">
    <source>
        <dbReference type="Proteomes" id="UP001215503"/>
    </source>
</evidence>
<dbReference type="Pfam" id="PF00892">
    <property type="entry name" value="EamA"/>
    <property type="match status" value="2"/>
</dbReference>
<reference evidence="8 9" key="1">
    <citation type="submission" date="2023-03" db="EMBL/GenBank/DDBJ databases">
        <title>Fodinicurvata sp. CAU 1616 isolated from sea sendiment.</title>
        <authorList>
            <person name="Kim W."/>
        </authorList>
    </citation>
    <scope>NUCLEOTIDE SEQUENCE [LARGE SCALE GENOMIC DNA]</scope>
    <source>
        <strain evidence="8 9">CAU 1616</strain>
    </source>
</reference>
<dbReference type="InterPro" id="IPR050638">
    <property type="entry name" value="AA-Vitamin_Transporters"/>
</dbReference>
<feature type="transmembrane region" description="Helical" evidence="6">
    <location>
        <begin position="155"/>
        <end position="175"/>
    </location>
</feature>
<dbReference type="PANTHER" id="PTHR32322:SF18">
    <property type="entry name" value="S-ADENOSYLMETHIONINE_S-ADENOSYLHOMOCYSTEINE TRANSPORTER"/>
    <property type="match status" value="1"/>
</dbReference>
<feature type="transmembrane region" description="Helical" evidence="6">
    <location>
        <begin position="275"/>
        <end position="295"/>
    </location>
</feature>
<accession>A0ABT5YPS2</accession>
<keyword evidence="4 6" id="KW-1133">Transmembrane helix</keyword>
<feature type="transmembrane region" description="Helical" evidence="6">
    <location>
        <begin position="12"/>
        <end position="35"/>
    </location>
</feature>
<dbReference type="EMBL" id="JARHUD010000008">
    <property type="protein sequence ID" value="MDF2096973.1"/>
    <property type="molecule type" value="Genomic_DNA"/>
</dbReference>
<feature type="transmembrane region" description="Helical" evidence="6">
    <location>
        <begin position="187"/>
        <end position="206"/>
    </location>
</feature>
<feature type="transmembrane region" description="Helical" evidence="6">
    <location>
        <begin position="103"/>
        <end position="122"/>
    </location>
</feature>
<dbReference type="RefSeq" id="WP_275823743.1">
    <property type="nucleotide sequence ID" value="NZ_JARHUD010000008.1"/>
</dbReference>
<sequence length="306" mass="31707">MVGESESRPSGATLALVPLLGLLWGFNWPAVRIALDEIAPWTLRAAGMLCAGAFLVVLALLTGRSLRVSRCQWPQLIVTGLLSIAAFNILLAFAQLVAPTSRIVIVTFTMPIWAALLAAVVLGEALDRRRLLGLGLGLAGLTALGWPLIVGGGLSLGLLYALIAGVGWGAGTVLLKRFPVSAPAMTVAAWQLLLGGLCGTVGMLIFEGVPRPAPLQSATLFAFGYHVILAQALAYFIWFGVLPRLPAGAASMGTLMVPAVGVLGSMIFLGERPGLGDWLGLALVLAAAATILLPPRAVAAPQARRG</sequence>
<evidence type="ECO:0000256" key="6">
    <source>
        <dbReference type="SAM" id="Phobius"/>
    </source>
</evidence>
<dbReference type="InterPro" id="IPR000620">
    <property type="entry name" value="EamA_dom"/>
</dbReference>
<dbReference type="InterPro" id="IPR037185">
    <property type="entry name" value="EmrE-like"/>
</dbReference>
<keyword evidence="5 6" id="KW-0472">Membrane</keyword>
<dbReference type="SUPFAM" id="SSF103481">
    <property type="entry name" value="Multidrug resistance efflux transporter EmrE"/>
    <property type="match status" value="2"/>
</dbReference>
<keyword evidence="3 6" id="KW-0812">Transmembrane</keyword>
<evidence type="ECO:0000256" key="3">
    <source>
        <dbReference type="ARBA" id="ARBA00022692"/>
    </source>
</evidence>
<feature type="domain" description="EamA" evidence="7">
    <location>
        <begin position="16"/>
        <end position="142"/>
    </location>
</feature>
<name>A0ABT5YPS2_9PROT</name>
<dbReference type="Proteomes" id="UP001215503">
    <property type="component" value="Unassembled WGS sequence"/>
</dbReference>
<evidence type="ECO:0000256" key="5">
    <source>
        <dbReference type="ARBA" id="ARBA00023136"/>
    </source>
</evidence>
<evidence type="ECO:0000256" key="2">
    <source>
        <dbReference type="ARBA" id="ARBA00022475"/>
    </source>
</evidence>